<evidence type="ECO:0000313" key="2">
    <source>
        <dbReference type="Proteomes" id="UP000184330"/>
    </source>
</evidence>
<gene>
    <name evidence="1" type="ORF">PAC_04431</name>
</gene>
<organism evidence="1 2">
    <name type="scientific">Phialocephala subalpina</name>
    <dbReference type="NCBI Taxonomy" id="576137"/>
    <lineage>
        <taxon>Eukaryota</taxon>
        <taxon>Fungi</taxon>
        <taxon>Dikarya</taxon>
        <taxon>Ascomycota</taxon>
        <taxon>Pezizomycotina</taxon>
        <taxon>Leotiomycetes</taxon>
        <taxon>Helotiales</taxon>
        <taxon>Mollisiaceae</taxon>
        <taxon>Phialocephala</taxon>
        <taxon>Phialocephala fortinii species complex</taxon>
    </lineage>
</organism>
<dbReference type="OrthoDB" id="10496259at2759"/>
<sequence>MKQRYTRNHLSRLHPFQHMQVLDRYQPALVTLITTQRSKKLSLFLKTFDKMPIMHPSRAVPDDERRDIGVPFAIHQMPNITPAEQFARMKARLQHYGVKGLFNRTFLAELEAQRVSHNGYIARAKQDIDNAIVVRDAQLGVVIGEYRYSDWVPWPRIIFDPHVPYRHVVKARHVGGTTAGRMKLFIANETLDGVSIGALPYEPLVVSHKDVVPLEEYQGEDGGLDTAAVLSAVSGTIES</sequence>
<accession>A0A1L7WP50</accession>
<protein>
    <submittedName>
        <fullName evidence="1">Uncharacterized protein</fullName>
    </submittedName>
</protein>
<keyword evidence="2" id="KW-1185">Reference proteome</keyword>
<evidence type="ECO:0000313" key="1">
    <source>
        <dbReference type="EMBL" id="CZR54547.1"/>
    </source>
</evidence>
<dbReference type="Proteomes" id="UP000184330">
    <property type="component" value="Unassembled WGS sequence"/>
</dbReference>
<name>A0A1L7WP50_9HELO</name>
<dbReference type="EMBL" id="FJOG01000005">
    <property type="protein sequence ID" value="CZR54547.1"/>
    <property type="molecule type" value="Genomic_DNA"/>
</dbReference>
<dbReference type="AlphaFoldDB" id="A0A1L7WP50"/>
<reference evidence="1 2" key="1">
    <citation type="submission" date="2016-03" db="EMBL/GenBank/DDBJ databases">
        <authorList>
            <person name="Ploux O."/>
        </authorList>
    </citation>
    <scope>NUCLEOTIDE SEQUENCE [LARGE SCALE GENOMIC DNA]</scope>
    <source>
        <strain evidence="1 2">UAMH 11012</strain>
    </source>
</reference>
<proteinExistence type="predicted"/>